<name>A0A183TDX0_SCHSO</name>
<dbReference type="EMBL" id="UYSU01039188">
    <property type="protein sequence ID" value="VDM01054.1"/>
    <property type="molecule type" value="Genomic_DNA"/>
</dbReference>
<organism evidence="4">
    <name type="scientific">Schistocephalus solidus</name>
    <name type="common">Tapeworm</name>
    <dbReference type="NCBI Taxonomy" id="70667"/>
    <lineage>
        <taxon>Eukaryota</taxon>
        <taxon>Metazoa</taxon>
        <taxon>Spiralia</taxon>
        <taxon>Lophotrochozoa</taxon>
        <taxon>Platyhelminthes</taxon>
        <taxon>Cestoda</taxon>
        <taxon>Eucestoda</taxon>
        <taxon>Diphyllobothriidea</taxon>
        <taxon>Diphyllobothriidae</taxon>
        <taxon>Schistocephalus</taxon>
    </lineage>
</organism>
<dbReference type="AlphaFoldDB" id="A0A183TDX0"/>
<reference evidence="2 3" key="2">
    <citation type="submission" date="2018-11" db="EMBL/GenBank/DDBJ databases">
        <authorList>
            <consortium name="Pathogen Informatics"/>
        </authorList>
    </citation>
    <scope>NUCLEOTIDE SEQUENCE [LARGE SCALE GENOMIC DNA]</scope>
    <source>
        <strain evidence="2 3">NST_G2</strain>
    </source>
</reference>
<keyword evidence="3" id="KW-1185">Reference proteome</keyword>
<sequence length="86" mass="9911">MVKQIEAVLSTRHTNSERTRYSYVVQTLPFDVAIDVEDLFDPIPAEDSYTGLKDAVLHRFAKWANHMLCELFTHVELGDQMPSQLM</sequence>
<protein>
    <recommendedName>
        <fullName evidence="1">DUF7041 domain-containing protein</fullName>
    </recommendedName>
</protein>
<dbReference type="Pfam" id="PF23055">
    <property type="entry name" value="DUF7041"/>
    <property type="match status" value="1"/>
</dbReference>
<dbReference type="PANTHER" id="PTHR33327:SF3">
    <property type="entry name" value="RNA-DIRECTED DNA POLYMERASE"/>
    <property type="match status" value="1"/>
</dbReference>
<feature type="domain" description="DUF7041" evidence="1">
    <location>
        <begin position="4"/>
        <end position="71"/>
    </location>
</feature>
<dbReference type="PANTHER" id="PTHR33327">
    <property type="entry name" value="ENDONUCLEASE"/>
    <property type="match status" value="1"/>
</dbReference>
<accession>A0A183TDX0</accession>
<dbReference type="Proteomes" id="UP000275846">
    <property type="component" value="Unassembled WGS sequence"/>
</dbReference>
<evidence type="ECO:0000259" key="1">
    <source>
        <dbReference type="Pfam" id="PF23055"/>
    </source>
</evidence>
<proteinExistence type="predicted"/>
<evidence type="ECO:0000313" key="4">
    <source>
        <dbReference type="WBParaSite" id="SSLN_0001522301-mRNA-1"/>
    </source>
</evidence>
<dbReference type="WBParaSite" id="SSLN_0001522301-mRNA-1">
    <property type="protein sequence ID" value="SSLN_0001522301-mRNA-1"/>
    <property type="gene ID" value="SSLN_0001522301"/>
</dbReference>
<reference evidence="4" key="1">
    <citation type="submission" date="2016-06" db="UniProtKB">
        <authorList>
            <consortium name="WormBaseParasite"/>
        </authorList>
    </citation>
    <scope>IDENTIFICATION</scope>
</reference>
<gene>
    <name evidence="2" type="ORF">SSLN_LOCUS14668</name>
</gene>
<evidence type="ECO:0000313" key="3">
    <source>
        <dbReference type="Proteomes" id="UP000275846"/>
    </source>
</evidence>
<evidence type="ECO:0000313" key="2">
    <source>
        <dbReference type="EMBL" id="VDM01054.1"/>
    </source>
</evidence>
<dbReference type="InterPro" id="IPR055469">
    <property type="entry name" value="DUF7041"/>
</dbReference>